<feature type="region of interest" description="Disordered" evidence="1">
    <location>
        <begin position="1"/>
        <end position="23"/>
    </location>
</feature>
<evidence type="ECO:0000313" key="4">
    <source>
        <dbReference type="EMBL" id="EHM54741.1"/>
    </source>
</evidence>
<protein>
    <recommendedName>
        <fullName evidence="3">DUF4367 domain-containing protein</fullName>
    </recommendedName>
</protein>
<gene>
    <name evidence="4" type="ORF">HMPREF0372_00364</name>
</gene>
<dbReference type="InterPro" id="IPR025377">
    <property type="entry name" value="DUF4367"/>
</dbReference>
<evidence type="ECO:0000256" key="2">
    <source>
        <dbReference type="SAM" id="Phobius"/>
    </source>
</evidence>
<reference evidence="4 5" key="1">
    <citation type="submission" date="2011-08" db="EMBL/GenBank/DDBJ databases">
        <authorList>
            <person name="Weinstock G."/>
            <person name="Sodergren E."/>
            <person name="Clifton S."/>
            <person name="Fulton L."/>
            <person name="Fulton B."/>
            <person name="Courtney L."/>
            <person name="Fronick C."/>
            <person name="Harrison M."/>
            <person name="Strong C."/>
            <person name="Farmer C."/>
            <person name="Delahaunty K."/>
            <person name="Markovic C."/>
            <person name="Hall O."/>
            <person name="Minx P."/>
            <person name="Tomlinson C."/>
            <person name="Mitreva M."/>
            <person name="Hou S."/>
            <person name="Chen J."/>
            <person name="Wollam A."/>
            <person name="Pepin K.H."/>
            <person name="Johnson M."/>
            <person name="Bhonagiri V."/>
            <person name="Zhang X."/>
            <person name="Suruliraj S."/>
            <person name="Warren W."/>
            <person name="Chinwalla A."/>
            <person name="Mardis E.R."/>
            <person name="Wilson R.K."/>
        </authorList>
    </citation>
    <scope>NUCLEOTIDE SEQUENCE [LARGE SCALE GENOMIC DNA]</scope>
    <source>
        <strain evidence="4 5">ATCC 29863</strain>
    </source>
</reference>
<keyword evidence="2" id="KW-0472">Membrane</keyword>
<dbReference type="Pfam" id="PF14285">
    <property type="entry name" value="DUF4367"/>
    <property type="match status" value="1"/>
</dbReference>
<dbReference type="STRING" id="292800.A4U99_00830"/>
<feature type="transmembrane region" description="Helical" evidence="2">
    <location>
        <begin position="112"/>
        <end position="134"/>
    </location>
</feature>
<comment type="caution">
    <text evidence="4">The sequence shown here is derived from an EMBL/GenBank/DDBJ whole genome shotgun (WGS) entry which is preliminary data.</text>
</comment>
<name>G9YLJ8_FLAPL</name>
<keyword evidence="2" id="KW-0812">Transmembrane</keyword>
<organism evidence="4 5">
    <name type="scientific">Flavonifractor plautii ATCC 29863</name>
    <dbReference type="NCBI Taxonomy" id="411475"/>
    <lineage>
        <taxon>Bacteria</taxon>
        <taxon>Bacillati</taxon>
        <taxon>Bacillota</taxon>
        <taxon>Clostridia</taxon>
        <taxon>Eubacteriales</taxon>
        <taxon>Oscillospiraceae</taxon>
        <taxon>Flavonifractor</taxon>
    </lineage>
</organism>
<keyword evidence="2" id="KW-1133">Transmembrane helix</keyword>
<dbReference type="EMBL" id="AGCK01000026">
    <property type="protein sequence ID" value="EHM54741.1"/>
    <property type="molecule type" value="Genomic_DNA"/>
</dbReference>
<evidence type="ECO:0000313" key="5">
    <source>
        <dbReference type="Proteomes" id="UP000004459"/>
    </source>
</evidence>
<feature type="domain" description="DUF4367" evidence="3">
    <location>
        <begin position="198"/>
        <end position="305"/>
    </location>
</feature>
<proteinExistence type="predicted"/>
<sequence>MMPEKKRAPHQSGRGKGNVSQIQGHLCDKTADELLTELEARMDEMTDLTYDEDVIDSYLAALDKKAPLEKDFDVERSWEKFRSQHAILFDEDILPKPEVPQRGSHGFRFRRAFARVVVVAAIVAVFTMFCAQAAGIDVFGAIGRWTEETFRFAAPAGPATSAVSAVPVDIDGVLIYEVEQYPTLQDAFDAHSISEPLAPSWIPEGYVLDYVEASPSTGQVVFTASYSSGQSILNLMYSYRMDGTFSSSIFEKDGSSVIEYTKNGIVHYIMSNVNVRVAAWVNGTCECSITGPLTEQEMITIIDSIYT</sequence>
<dbReference type="AlphaFoldDB" id="G9YLJ8"/>
<dbReference type="HOGENOM" id="CLU_080946_0_0_9"/>
<evidence type="ECO:0000259" key="3">
    <source>
        <dbReference type="Pfam" id="PF14285"/>
    </source>
</evidence>
<dbReference type="PATRIC" id="fig|411475.3.peg.305"/>
<accession>G9YLJ8</accession>
<evidence type="ECO:0000256" key="1">
    <source>
        <dbReference type="SAM" id="MobiDB-lite"/>
    </source>
</evidence>
<dbReference type="Proteomes" id="UP000004459">
    <property type="component" value="Unassembled WGS sequence"/>
</dbReference>